<dbReference type="SMART" id="SM00060">
    <property type="entry name" value="FN3"/>
    <property type="match status" value="1"/>
</dbReference>
<dbReference type="SUPFAM" id="SSF57845">
    <property type="entry name" value="B-box zinc-binding domain"/>
    <property type="match status" value="1"/>
</dbReference>
<dbReference type="CDD" id="cd19764">
    <property type="entry name" value="Bbox2_TRIM9-like"/>
    <property type="match status" value="1"/>
</dbReference>
<keyword evidence="4" id="KW-0833">Ubl conjugation pathway</keyword>
<keyword evidence="14" id="KW-1185">Reference proteome</keyword>
<proteinExistence type="predicted"/>
<accession>A0A914C4B6</accession>
<evidence type="ECO:0000313" key="15">
    <source>
        <dbReference type="WBParaSite" id="ACRNAN_Path_26.g101.t1"/>
    </source>
</evidence>
<dbReference type="Gene3D" id="2.60.40.10">
    <property type="entry name" value="Immunoglobulins"/>
    <property type="match status" value="1"/>
</dbReference>
<dbReference type="InterPro" id="IPR027370">
    <property type="entry name" value="Znf-RING_euk"/>
</dbReference>
<evidence type="ECO:0000313" key="14">
    <source>
        <dbReference type="Proteomes" id="UP000887540"/>
    </source>
</evidence>
<dbReference type="InterPro" id="IPR017903">
    <property type="entry name" value="COS_domain"/>
</dbReference>
<dbReference type="Pfam" id="PF00041">
    <property type="entry name" value="fn3"/>
    <property type="match status" value="1"/>
</dbReference>
<dbReference type="PANTHER" id="PTHR24099:SF15">
    <property type="entry name" value="E3 UBIQUITIN-PROTEIN LIGASE TRIM9"/>
    <property type="match status" value="1"/>
</dbReference>
<feature type="domain" description="COS" evidence="13">
    <location>
        <begin position="407"/>
        <end position="466"/>
    </location>
</feature>
<feature type="compositionally biased region" description="Low complexity" evidence="9">
    <location>
        <begin position="175"/>
        <end position="186"/>
    </location>
</feature>
<dbReference type="SUPFAM" id="SSF49899">
    <property type="entry name" value="Concanavalin A-like lectins/glucanases"/>
    <property type="match status" value="1"/>
</dbReference>
<dbReference type="InterPro" id="IPR001870">
    <property type="entry name" value="B30.2/SPRY"/>
</dbReference>
<dbReference type="InterPro" id="IPR003649">
    <property type="entry name" value="Bbox_C"/>
</dbReference>
<dbReference type="GO" id="GO:0007411">
    <property type="term" value="P:axon guidance"/>
    <property type="evidence" value="ECO:0007669"/>
    <property type="project" value="TreeGrafter"/>
</dbReference>
<evidence type="ECO:0000259" key="11">
    <source>
        <dbReference type="PROSITE" id="PS50188"/>
    </source>
</evidence>
<dbReference type="Gene3D" id="3.30.40.10">
    <property type="entry name" value="Zinc/RING finger domain, C3HC4 (zinc finger)"/>
    <property type="match status" value="1"/>
</dbReference>
<feature type="region of interest" description="Disordered" evidence="9">
    <location>
        <begin position="731"/>
        <end position="751"/>
    </location>
</feature>
<dbReference type="Pfam" id="PF13445">
    <property type="entry name" value="zf-RING_UBOX"/>
    <property type="match status" value="1"/>
</dbReference>
<dbReference type="Proteomes" id="UP000887540">
    <property type="component" value="Unplaced"/>
</dbReference>
<evidence type="ECO:0000259" key="12">
    <source>
        <dbReference type="PROSITE" id="PS50853"/>
    </source>
</evidence>
<feature type="domain" description="Fibronectin type-III" evidence="12">
    <location>
        <begin position="471"/>
        <end position="565"/>
    </location>
</feature>
<dbReference type="SMART" id="SM00449">
    <property type="entry name" value="SPRY"/>
    <property type="match status" value="1"/>
</dbReference>
<feature type="domain" description="B30.2/SPRY" evidence="11">
    <location>
        <begin position="547"/>
        <end position="736"/>
    </location>
</feature>
<dbReference type="SUPFAM" id="SSF49265">
    <property type="entry name" value="Fibronectin type III"/>
    <property type="match status" value="1"/>
</dbReference>
<dbReference type="SUPFAM" id="SSF57850">
    <property type="entry name" value="RING/U-box"/>
    <property type="match status" value="1"/>
</dbReference>
<dbReference type="InterPro" id="IPR000315">
    <property type="entry name" value="Znf_B-box"/>
</dbReference>
<dbReference type="AlphaFoldDB" id="A0A914C4B6"/>
<dbReference type="InterPro" id="IPR003961">
    <property type="entry name" value="FN3_dom"/>
</dbReference>
<dbReference type="Gene3D" id="3.30.160.60">
    <property type="entry name" value="Classic Zinc Finger"/>
    <property type="match status" value="1"/>
</dbReference>
<dbReference type="InterPro" id="IPR001841">
    <property type="entry name" value="Znf_RING"/>
</dbReference>
<dbReference type="PROSITE" id="PS50188">
    <property type="entry name" value="B302_SPRY"/>
    <property type="match status" value="1"/>
</dbReference>
<dbReference type="GO" id="GO:0008270">
    <property type="term" value="F:zinc ion binding"/>
    <property type="evidence" value="ECO:0007669"/>
    <property type="project" value="UniProtKB-KW"/>
</dbReference>
<dbReference type="InterPro" id="IPR013320">
    <property type="entry name" value="ConA-like_dom_sf"/>
</dbReference>
<organism evidence="14 15">
    <name type="scientific">Acrobeloides nanus</name>
    <dbReference type="NCBI Taxonomy" id="290746"/>
    <lineage>
        <taxon>Eukaryota</taxon>
        <taxon>Metazoa</taxon>
        <taxon>Ecdysozoa</taxon>
        <taxon>Nematoda</taxon>
        <taxon>Chromadorea</taxon>
        <taxon>Rhabditida</taxon>
        <taxon>Tylenchina</taxon>
        <taxon>Cephalobomorpha</taxon>
        <taxon>Cephaloboidea</taxon>
        <taxon>Cephalobidae</taxon>
        <taxon>Acrobeloides</taxon>
    </lineage>
</organism>
<dbReference type="SMART" id="SM00184">
    <property type="entry name" value="RING"/>
    <property type="match status" value="1"/>
</dbReference>
<evidence type="ECO:0000256" key="6">
    <source>
        <dbReference type="ARBA" id="ARBA00023054"/>
    </source>
</evidence>
<dbReference type="Gene3D" id="1.20.5.170">
    <property type="match status" value="1"/>
</dbReference>
<dbReference type="Gene3D" id="4.10.830.40">
    <property type="match status" value="1"/>
</dbReference>
<dbReference type="PROSITE" id="PS50853">
    <property type="entry name" value="FN3"/>
    <property type="match status" value="1"/>
</dbReference>
<evidence type="ECO:0000259" key="13">
    <source>
        <dbReference type="PROSITE" id="PS51262"/>
    </source>
</evidence>
<dbReference type="PROSITE" id="PS50119">
    <property type="entry name" value="ZF_BBOX"/>
    <property type="match status" value="2"/>
</dbReference>
<dbReference type="Pfam" id="PF00622">
    <property type="entry name" value="SPRY"/>
    <property type="match status" value="1"/>
</dbReference>
<feature type="domain" description="B box-type" evidence="10">
    <location>
        <begin position="191"/>
        <end position="240"/>
    </location>
</feature>
<keyword evidence="6 8" id="KW-0175">Coiled coil</keyword>
<evidence type="ECO:0000256" key="9">
    <source>
        <dbReference type="SAM" id="MobiDB-lite"/>
    </source>
</evidence>
<dbReference type="WBParaSite" id="ACRNAN_Path_26.g101.t1">
    <property type="protein sequence ID" value="ACRNAN_Path_26.g101.t1"/>
    <property type="gene ID" value="ACRNAN_Path_26.g101"/>
</dbReference>
<keyword evidence="5" id="KW-0862">Zinc</keyword>
<dbReference type="CDD" id="cd12889">
    <property type="entry name" value="SPRY_PRY_TRIM67_9"/>
    <property type="match status" value="1"/>
</dbReference>
<dbReference type="FunFam" id="2.60.40.10:FF:000178">
    <property type="entry name" value="E3 ubiquitin-protein ligase TRIM9 isoform X1"/>
    <property type="match status" value="1"/>
</dbReference>
<keyword evidence="1" id="KW-0479">Metal-binding</keyword>
<evidence type="ECO:0000256" key="1">
    <source>
        <dbReference type="ARBA" id="ARBA00022723"/>
    </source>
</evidence>
<dbReference type="SMART" id="SM00336">
    <property type="entry name" value="BBOX"/>
    <property type="match status" value="2"/>
</dbReference>
<evidence type="ECO:0000256" key="2">
    <source>
        <dbReference type="ARBA" id="ARBA00022737"/>
    </source>
</evidence>
<evidence type="ECO:0000256" key="5">
    <source>
        <dbReference type="ARBA" id="ARBA00022833"/>
    </source>
</evidence>
<reference evidence="15" key="1">
    <citation type="submission" date="2022-11" db="UniProtKB">
        <authorList>
            <consortium name="WormBaseParasite"/>
        </authorList>
    </citation>
    <scope>IDENTIFICATION</scope>
</reference>
<evidence type="ECO:0000259" key="10">
    <source>
        <dbReference type="PROSITE" id="PS50119"/>
    </source>
</evidence>
<sequence>MEEELKCPGCREFLREPILLQCAHSYCRECALRAQQKISNNSQPTFHAYGIHQSPLSPQCSSSGASDTISLCVSDPDQESDKLSVVSETDSGVVICGRNSRPCSFVGVPNSHSGTTSTFNPLTARIPSILTPSTSGYTIICDACQKPSFYSDENALRVAPENTAIRRLITRIRGSSNTPSTSSENTDASNSSHPTCQWCESAPNPAELYCEVCGYYYCAPCQSIVHPPRGPLKDHKLLPALTFNRRPSSASSTLERPQETKCEHHPQEVLTLFCTNCRVSVCCLCLHEIRHMNHDVQSLSTIVKAQKSELSHSLQLLSEKAKHAKEDIGNLKKLLDRINNNCDDFKTNINAQIDSLIEMLQERRNKLFEFADSEKDYKHRALKEQISRCKGHLNRTTSLIQFCIEILKEPDPIAYMQIGSALSNRATNQDFLWHKEMRTKPEIDSEFVLNLDTKAVQYSIQCLDFVQLKAPPAPYFDTAECAAENNSVVVVWRCPRDGVAIDGYILEIDSGRDDGVFKEVYCGPDNICTIDGLHFDTIYNARVKAFNSAGSSPYSDPICLQTAHVAWFQLTKSSSQHEMILSNESATLTSASVDYRTVLGSVSFSKGVHYWEVTVDRHESNADIVLGVAQPSVSRHAMLGKDLHAWSMYLDAERSWFLHNDLHHGRVSGGIRGVGTVIGVLMDCDQGVLSFYINDMPLISEGLAYAFKNMPRGLYYPAFSVNRNSTITIHTGLTPPSSVSSPSDSDSSPHE</sequence>
<feature type="region of interest" description="Disordered" evidence="9">
    <location>
        <begin position="170"/>
        <end position="193"/>
    </location>
</feature>
<dbReference type="SMART" id="SM00502">
    <property type="entry name" value="BBC"/>
    <property type="match status" value="1"/>
</dbReference>
<dbReference type="InterPro" id="IPR013083">
    <property type="entry name" value="Znf_RING/FYVE/PHD"/>
</dbReference>
<dbReference type="Gene3D" id="2.60.120.920">
    <property type="match status" value="1"/>
</dbReference>
<evidence type="ECO:0000256" key="7">
    <source>
        <dbReference type="PROSITE-ProRule" id="PRU00024"/>
    </source>
</evidence>
<feature type="coiled-coil region" evidence="8">
    <location>
        <begin position="307"/>
        <end position="348"/>
    </location>
</feature>
<dbReference type="Pfam" id="PF00643">
    <property type="entry name" value="zf-B_box"/>
    <property type="match status" value="1"/>
</dbReference>
<feature type="domain" description="B box-type" evidence="10">
    <location>
        <begin position="257"/>
        <end position="299"/>
    </location>
</feature>
<name>A0A914C4B6_9BILA</name>
<dbReference type="PROSITE" id="PS51262">
    <property type="entry name" value="COS"/>
    <property type="match status" value="1"/>
</dbReference>
<evidence type="ECO:0000256" key="8">
    <source>
        <dbReference type="SAM" id="Coils"/>
    </source>
</evidence>
<keyword evidence="2" id="KW-0677">Repeat</keyword>
<dbReference type="GO" id="GO:0043005">
    <property type="term" value="C:neuron projection"/>
    <property type="evidence" value="ECO:0007669"/>
    <property type="project" value="TreeGrafter"/>
</dbReference>
<evidence type="ECO:0000256" key="4">
    <source>
        <dbReference type="ARBA" id="ARBA00022786"/>
    </source>
</evidence>
<dbReference type="Pfam" id="PF22586">
    <property type="entry name" value="ANCHR-like_BBOX"/>
    <property type="match status" value="1"/>
</dbReference>
<dbReference type="InterPro" id="IPR043136">
    <property type="entry name" value="B30.2/SPRY_sf"/>
</dbReference>
<dbReference type="InterPro" id="IPR050617">
    <property type="entry name" value="E3_ligase_FN3/SPRY"/>
</dbReference>
<protein>
    <submittedName>
        <fullName evidence="15">Uncharacterized protein</fullName>
    </submittedName>
</protein>
<dbReference type="InterPro" id="IPR036116">
    <property type="entry name" value="FN3_sf"/>
</dbReference>
<dbReference type="InterPro" id="IPR003877">
    <property type="entry name" value="SPRY_dom"/>
</dbReference>
<evidence type="ECO:0000256" key="3">
    <source>
        <dbReference type="ARBA" id="ARBA00022771"/>
    </source>
</evidence>
<dbReference type="InterPro" id="IPR013783">
    <property type="entry name" value="Ig-like_fold"/>
</dbReference>
<dbReference type="PANTHER" id="PTHR24099">
    <property type="entry name" value="E3 UBIQUITIN-PROTEIN LIGASE TRIM36-RELATED"/>
    <property type="match status" value="1"/>
</dbReference>
<feature type="compositionally biased region" description="Low complexity" evidence="9">
    <location>
        <begin position="735"/>
        <end position="751"/>
    </location>
</feature>
<keyword evidence="3 7" id="KW-0863">Zinc-finger</keyword>
<dbReference type="CDD" id="cd00063">
    <property type="entry name" value="FN3"/>
    <property type="match status" value="1"/>
</dbReference>